<dbReference type="GO" id="GO:0004252">
    <property type="term" value="F:serine-type endopeptidase activity"/>
    <property type="evidence" value="ECO:0007669"/>
    <property type="project" value="UniProtKB-UniRule"/>
</dbReference>
<dbReference type="InterPro" id="IPR041469">
    <property type="entry name" value="Subtilisin-like_FN3"/>
</dbReference>
<dbReference type="GO" id="GO:0006508">
    <property type="term" value="P:proteolysis"/>
    <property type="evidence" value="ECO:0007669"/>
    <property type="project" value="UniProtKB-KW"/>
</dbReference>
<evidence type="ECO:0000313" key="14">
    <source>
        <dbReference type="Proteomes" id="UP000316621"/>
    </source>
</evidence>
<dbReference type="Gene3D" id="3.40.50.200">
    <property type="entry name" value="Peptidase S8/S53 domain"/>
    <property type="match status" value="1"/>
</dbReference>
<feature type="active site" description="Charge relay system" evidence="6 7">
    <location>
        <position position="143"/>
    </location>
</feature>
<dbReference type="SUPFAM" id="SSF52743">
    <property type="entry name" value="Subtilisin-like"/>
    <property type="match status" value="1"/>
</dbReference>
<keyword evidence="8" id="KW-0812">Transmembrane</keyword>
<gene>
    <name evidence="13" type="ORF">C5167_032643</name>
</gene>
<dbReference type="Gene3D" id="3.50.30.30">
    <property type="match status" value="1"/>
</dbReference>
<keyword evidence="4 7" id="KW-0378">Hydrolase</keyword>
<dbReference type="Proteomes" id="UP000316621">
    <property type="component" value="Chromosome 7"/>
</dbReference>
<feature type="domain" description="Subtilisin-like protease fibronectin type-III" evidence="12">
    <location>
        <begin position="610"/>
        <end position="708"/>
    </location>
</feature>
<feature type="active site" description="Charge relay system" evidence="6 7">
    <location>
        <position position="522"/>
    </location>
</feature>
<keyword evidence="8" id="KW-0472">Membrane</keyword>
<dbReference type="AlphaFoldDB" id="A0A4Y7K837"/>
<accession>A0A4Y7K837</accession>
<dbReference type="PANTHER" id="PTHR10795">
    <property type="entry name" value="PROPROTEIN CONVERTASE SUBTILISIN/KEXIN"/>
    <property type="match status" value="1"/>
</dbReference>
<dbReference type="Gramene" id="RZC69503">
    <property type="protein sequence ID" value="RZC69503"/>
    <property type="gene ID" value="C5167_032643"/>
</dbReference>
<dbReference type="PROSITE" id="PS51892">
    <property type="entry name" value="SUBTILASE"/>
    <property type="match status" value="1"/>
</dbReference>
<dbReference type="InterPro" id="IPR036852">
    <property type="entry name" value="Peptidase_S8/S53_dom_sf"/>
</dbReference>
<feature type="domain" description="Inhibitor I9" evidence="11">
    <location>
        <begin position="35"/>
        <end position="113"/>
    </location>
</feature>
<keyword evidence="5 7" id="KW-0720">Serine protease</keyword>
<keyword evidence="2 7" id="KW-0645">Protease</keyword>
<dbReference type="Gene3D" id="3.30.70.80">
    <property type="entry name" value="Peptidase S8 propeptide/proteinase inhibitor I9"/>
    <property type="match status" value="1"/>
</dbReference>
<evidence type="ECO:0000256" key="1">
    <source>
        <dbReference type="ARBA" id="ARBA00011073"/>
    </source>
</evidence>
<feature type="transmembrane region" description="Helical" evidence="8">
    <location>
        <begin position="728"/>
        <end position="749"/>
    </location>
</feature>
<evidence type="ECO:0000313" key="13">
    <source>
        <dbReference type="EMBL" id="RZC69503.1"/>
    </source>
</evidence>
<evidence type="ECO:0000256" key="7">
    <source>
        <dbReference type="PROSITE-ProRule" id="PRU01240"/>
    </source>
</evidence>
<evidence type="ECO:0000256" key="4">
    <source>
        <dbReference type="ARBA" id="ARBA00022801"/>
    </source>
</evidence>
<dbReference type="Pfam" id="PF00082">
    <property type="entry name" value="Peptidase_S8"/>
    <property type="match status" value="1"/>
</dbReference>
<dbReference type="PRINTS" id="PR00723">
    <property type="entry name" value="SUBTILISIN"/>
</dbReference>
<protein>
    <submittedName>
        <fullName evidence="13">Uncharacterized protein</fullName>
    </submittedName>
</protein>
<reference evidence="13 14" key="1">
    <citation type="journal article" date="2018" name="Science">
        <title>The opium poppy genome and morphinan production.</title>
        <authorList>
            <person name="Guo L."/>
            <person name="Winzer T."/>
            <person name="Yang X."/>
            <person name="Li Y."/>
            <person name="Ning Z."/>
            <person name="He Z."/>
            <person name="Teodor R."/>
            <person name="Lu Y."/>
            <person name="Bowser T.A."/>
            <person name="Graham I.A."/>
            <person name="Ye K."/>
        </authorList>
    </citation>
    <scope>NUCLEOTIDE SEQUENCE [LARGE SCALE GENOMIC DNA]</scope>
    <source>
        <strain evidence="14">cv. HN1</strain>
        <tissue evidence="13">Leaves</tissue>
    </source>
</reference>
<evidence type="ECO:0000256" key="9">
    <source>
        <dbReference type="SAM" id="SignalP"/>
    </source>
</evidence>
<proteinExistence type="inferred from homology"/>
<evidence type="ECO:0000256" key="8">
    <source>
        <dbReference type="SAM" id="Phobius"/>
    </source>
</evidence>
<dbReference type="InterPro" id="IPR037045">
    <property type="entry name" value="S8pro/Inhibitor_I9_sf"/>
</dbReference>
<dbReference type="FunFam" id="3.30.70.80:FF:000002">
    <property type="entry name" value="Subtilisin-like protease SBT5.3"/>
    <property type="match status" value="1"/>
</dbReference>
<dbReference type="CDD" id="cd04852">
    <property type="entry name" value="Peptidases_S8_3"/>
    <property type="match status" value="1"/>
</dbReference>
<evidence type="ECO:0000259" key="12">
    <source>
        <dbReference type="Pfam" id="PF17766"/>
    </source>
</evidence>
<dbReference type="CDD" id="cd02120">
    <property type="entry name" value="PA_subtilisin_like"/>
    <property type="match status" value="1"/>
</dbReference>
<evidence type="ECO:0000256" key="3">
    <source>
        <dbReference type="ARBA" id="ARBA00022729"/>
    </source>
</evidence>
<feature type="domain" description="Peptidase S8/S53" evidence="10">
    <location>
        <begin position="135"/>
        <end position="573"/>
    </location>
</feature>
<dbReference type="InterPro" id="IPR010259">
    <property type="entry name" value="S8pro/Inhibitor_I9"/>
</dbReference>
<evidence type="ECO:0000256" key="5">
    <source>
        <dbReference type="ARBA" id="ARBA00022825"/>
    </source>
</evidence>
<dbReference type="Pfam" id="PF17766">
    <property type="entry name" value="fn3_6"/>
    <property type="match status" value="1"/>
</dbReference>
<dbReference type="InterPro" id="IPR000209">
    <property type="entry name" value="Peptidase_S8/S53_dom"/>
</dbReference>
<name>A0A4Y7K837_PAPSO</name>
<keyword evidence="8" id="KW-1133">Transmembrane helix</keyword>
<keyword evidence="14" id="KW-1185">Reference proteome</keyword>
<dbReference type="InterPro" id="IPR045051">
    <property type="entry name" value="SBT"/>
</dbReference>
<feature type="active site" description="Charge relay system" evidence="6 7">
    <location>
        <position position="203"/>
    </location>
</feature>
<dbReference type="InterPro" id="IPR034197">
    <property type="entry name" value="Peptidases_S8_3"/>
</dbReference>
<dbReference type="OMA" id="YKVCTPT"/>
<dbReference type="InterPro" id="IPR023828">
    <property type="entry name" value="Peptidase_S8_Ser-AS"/>
</dbReference>
<sequence length="750" mass="80418">MAATSLLSHGFLIVFLAIAFLNLSCCDQDEDRKVHIMYMGDLPSESEYSPMSHHQNILQEIIDEGRSVQDILVHTYKRNFNGFSAKLTEEEVQKLSGMEGIVSVFPNHMFQLHTTRSWDFLGLTENVNRIPSVESDTIIGVIDSGIWPESESFFDYGLGLPPKKWRGTCNGGHNFTCNNKLIGARSYVMDESGERSARDATGHGTHTASTAAGKMVNGVSFVNVAEGNARGAVPSARIAAYRVCTMHTCPNDAILAAFDDAIADGVDLISISLGYSVPLSFDQDPIAIGSFHALKKGILTSNSAGNKGPNPNTVVSNAPWLLTVAASSTDRRIIDKVFLGNGKAIQGLGVDGFSLNGTTFPLGYGDNISTECEPEAAGRCYCLSKNLAKGKIILCDATNGTAPIEEILESGALGIIMVSDSDTDPFDVSYVYPLPASLINVRNGEIVKSYFSSTNETIKDFEAPVVVSFSSRGPNTIVPHIVKPDISAPGVDILAAFSPVANPSGIPGDTRSMKYTILSGTSMACPHATGAAAYVKTFHTNWSPSAIKSALMTTAFPMSSAKNSDAEFAYGSGQIDPVKATNPGLSFKVKLITNSSCPSSKGSTTDQPWNLNYPSFGAHVKAGKKIHLKFTRTVTNVGNMKSMYKVKITSDDRITVSVEPNVLSFKTMNEKKLFAVNVVGDGLAPDEKATASLVWSDEDHTVRSPIVVYSHSGKAGPFPPPPPKGSSAARSFPCTLLCFWCFFLLVFMLV</sequence>
<evidence type="ECO:0000259" key="10">
    <source>
        <dbReference type="Pfam" id="PF00082"/>
    </source>
</evidence>
<feature type="signal peptide" evidence="9">
    <location>
        <begin position="1"/>
        <end position="26"/>
    </location>
</feature>
<dbReference type="EMBL" id="CM010721">
    <property type="protein sequence ID" value="RZC69503.1"/>
    <property type="molecule type" value="Genomic_DNA"/>
</dbReference>
<dbReference type="PROSITE" id="PS00138">
    <property type="entry name" value="SUBTILASE_SER"/>
    <property type="match status" value="1"/>
</dbReference>
<keyword evidence="3 9" id="KW-0732">Signal</keyword>
<evidence type="ECO:0000256" key="2">
    <source>
        <dbReference type="ARBA" id="ARBA00022670"/>
    </source>
</evidence>
<evidence type="ECO:0000259" key="11">
    <source>
        <dbReference type="Pfam" id="PF05922"/>
    </source>
</evidence>
<dbReference type="InterPro" id="IPR015500">
    <property type="entry name" value="Peptidase_S8_subtilisin-rel"/>
</dbReference>
<evidence type="ECO:0000256" key="6">
    <source>
        <dbReference type="PIRSR" id="PIRSR615500-1"/>
    </source>
</evidence>
<dbReference type="Gene3D" id="2.60.40.2310">
    <property type="match status" value="1"/>
</dbReference>
<dbReference type="Pfam" id="PF05922">
    <property type="entry name" value="Inhibitor_I9"/>
    <property type="match status" value="1"/>
</dbReference>
<feature type="chain" id="PRO_5021428973" evidence="9">
    <location>
        <begin position="27"/>
        <end position="750"/>
    </location>
</feature>
<organism evidence="13 14">
    <name type="scientific">Papaver somniferum</name>
    <name type="common">Opium poppy</name>
    <dbReference type="NCBI Taxonomy" id="3469"/>
    <lineage>
        <taxon>Eukaryota</taxon>
        <taxon>Viridiplantae</taxon>
        <taxon>Streptophyta</taxon>
        <taxon>Embryophyta</taxon>
        <taxon>Tracheophyta</taxon>
        <taxon>Spermatophyta</taxon>
        <taxon>Magnoliopsida</taxon>
        <taxon>Ranunculales</taxon>
        <taxon>Papaveraceae</taxon>
        <taxon>Papaveroideae</taxon>
        <taxon>Papaver</taxon>
    </lineage>
</organism>
<comment type="similarity">
    <text evidence="1 7">Belongs to the peptidase S8 family.</text>
</comment>